<feature type="domain" description="DNA polymerase III delta subunit-like C-terminal" evidence="10">
    <location>
        <begin position="219"/>
        <end position="335"/>
    </location>
</feature>
<evidence type="ECO:0000256" key="5">
    <source>
        <dbReference type="ARBA" id="ARBA00022705"/>
    </source>
</evidence>
<organism evidence="11 12">
    <name type="scientific">Virgibacillus pantothenticus</name>
    <dbReference type="NCBI Taxonomy" id="1473"/>
    <lineage>
        <taxon>Bacteria</taxon>
        <taxon>Bacillati</taxon>
        <taxon>Bacillota</taxon>
        <taxon>Bacilli</taxon>
        <taxon>Bacillales</taxon>
        <taxon>Bacillaceae</taxon>
        <taxon>Virgibacillus</taxon>
    </lineage>
</organism>
<keyword evidence="12" id="KW-1185">Reference proteome</keyword>
<dbReference type="PANTHER" id="PTHR34388">
    <property type="entry name" value="DNA POLYMERASE III SUBUNIT DELTA"/>
    <property type="match status" value="1"/>
</dbReference>
<dbReference type="PATRIC" id="fig|1473.5.peg.2644"/>
<dbReference type="RefSeq" id="WP_050353124.1">
    <property type="nucleotide sequence ID" value="NZ_BOSN01000001.1"/>
</dbReference>
<dbReference type="InterPro" id="IPR027417">
    <property type="entry name" value="P-loop_NTPase"/>
</dbReference>
<reference evidence="12" key="1">
    <citation type="submission" date="2015-07" db="EMBL/GenBank/DDBJ databases">
        <title>Fjat-10053 dsm26.</title>
        <authorList>
            <person name="Liu B."/>
            <person name="Wang J."/>
            <person name="Zhu Y."/>
            <person name="Liu G."/>
            <person name="Chen Q."/>
            <person name="Chen Z."/>
            <person name="Lan J."/>
            <person name="Che J."/>
            <person name="Ge C."/>
            <person name="Shi H."/>
            <person name="Pan Z."/>
            <person name="Liu X."/>
        </authorList>
    </citation>
    <scope>NUCLEOTIDE SEQUENCE [LARGE SCALE GENOMIC DNA]</scope>
    <source>
        <strain evidence="12">DSM 26</strain>
    </source>
</reference>
<dbReference type="EMBL" id="LGTO01000007">
    <property type="protein sequence ID" value="KNE20547.1"/>
    <property type="molecule type" value="Genomic_DNA"/>
</dbReference>
<name>A0A0L0QPN4_VIRPA</name>
<dbReference type="GO" id="GO:0003887">
    <property type="term" value="F:DNA-directed DNA polymerase activity"/>
    <property type="evidence" value="ECO:0007669"/>
    <property type="project" value="UniProtKB-KW"/>
</dbReference>
<gene>
    <name evidence="11" type="ORF">AFK71_19515</name>
</gene>
<comment type="similarity">
    <text evidence="7">Belongs to the DNA polymerase HolA subunit family.</text>
</comment>
<keyword evidence="5" id="KW-0235">DNA replication</keyword>
<dbReference type="SUPFAM" id="SSF52540">
    <property type="entry name" value="P-loop containing nucleoside triphosphate hydrolases"/>
    <property type="match status" value="1"/>
</dbReference>
<dbReference type="AlphaFoldDB" id="A0A0L0QPN4"/>
<dbReference type="Gene3D" id="1.10.8.60">
    <property type="match status" value="1"/>
</dbReference>
<dbReference type="GO" id="GO:0009360">
    <property type="term" value="C:DNA polymerase III complex"/>
    <property type="evidence" value="ECO:0007669"/>
    <property type="project" value="InterPro"/>
</dbReference>
<evidence type="ECO:0000256" key="4">
    <source>
        <dbReference type="ARBA" id="ARBA00022695"/>
    </source>
</evidence>
<evidence type="ECO:0000259" key="10">
    <source>
        <dbReference type="Pfam" id="PF21694"/>
    </source>
</evidence>
<comment type="catalytic activity">
    <reaction evidence="8">
        <text>DNA(n) + a 2'-deoxyribonucleoside 5'-triphosphate = DNA(n+1) + diphosphate</text>
        <dbReference type="Rhea" id="RHEA:22508"/>
        <dbReference type="Rhea" id="RHEA-COMP:17339"/>
        <dbReference type="Rhea" id="RHEA-COMP:17340"/>
        <dbReference type="ChEBI" id="CHEBI:33019"/>
        <dbReference type="ChEBI" id="CHEBI:61560"/>
        <dbReference type="ChEBI" id="CHEBI:173112"/>
        <dbReference type="EC" id="2.7.7.7"/>
    </reaction>
</comment>
<dbReference type="Pfam" id="PF21694">
    <property type="entry name" value="DNA_pol3_delta_C"/>
    <property type="match status" value="1"/>
</dbReference>
<dbReference type="InterPro" id="IPR048466">
    <property type="entry name" value="DNA_pol3_delta-like_C"/>
</dbReference>
<feature type="domain" description="DNA polymerase III delta N-terminal" evidence="9">
    <location>
        <begin position="19"/>
        <end position="142"/>
    </location>
</feature>
<dbReference type="NCBIfam" id="TIGR01128">
    <property type="entry name" value="holA"/>
    <property type="match status" value="1"/>
</dbReference>
<dbReference type="InterPro" id="IPR010372">
    <property type="entry name" value="DNA_pol3_delta_N"/>
</dbReference>
<keyword evidence="3" id="KW-0808">Transferase</keyword>
<evidence type="ECO:0000256" key="8">
    <source>
        <dbReference type="ARBA" id="ARBA00049244"/>
    </source>
</evidence>
<dbReference type="Gene3D" id="1.20.272.10">
    <property type="match status" value="1"/>
</dbReference>
<evidence type="ECO:0000256" key="6">
    <source>
        <dbReference type="ARBA" id="ARBA00022932"/>
    </source>
</evidence>
<evidence type="ECO:0000313" key="12">
    <source>
        <dbReference type="Proteomes" id="UP000036780"/>
    </source>
</evidence>
<dbReference type="GeneID" id="66870267"/>
<dbReference type="SUPFAM" id="SSF48019">
    <property type="entry name" value="post-AAA+ oligomerization domain-like"/>
    <property type="match status" value="1"/>
</dbReference>
<protein>
    <recommendedName>
        <fullName evidence="2">DNA polymerase III subunit delta</fullName>
        <ecNumber evidence="1">2.7.7.7</ecNumber>
    </recommendedName>
</protein>
<evidence type="ECO:0000256" key="7">
    <source>
        <dbReference type="ARBA" id="ARBA00034754"/>
    </source>
</evidence>
<dbReference type="GO" id="GO:0003677">
    <property type="term" value="F:DNA binding"/>
    <property type="evidence" value="ECO:0007669"/>
    <property type="project" value="InterPro"/>
</dbReference>
<dbReference type="PANTHER" id="PTHR34388:SF1">
    <property type="entry name" value="DNA POLYMERASE III SUBUNIT DELTA"/>
    <property type="match status" value="1"/>
</dbReference>
<dbReference type="EC" id="2.7.7.7" evidence="1"/>
<proteinExistence type="inferred from homology"/>
<keyword evidence="4" id="KW-0548">Nucleotidyltransferase</keyword>
<evidence type="ECO:0000256" key="1">
    <source>
        <dbReference type="ARBA" id="ARBA00012417"/>
    </source>
</evidence>
<evidence type="ECO:0000256" key="2">
    <source>
        <dbReference type="ARBA" id="ARBA00017703"/>
    </source>
</evidence>
<evidence type="ECO:0000256" key="3">
    <source>
        <dbReference type="ARBA" id="ARBA00022679"/>
    </source>
</evidence>
<accession>A0A0L0QPN4</accession>
<dbReference type="InterPro" id="IPR005790">
    <property type="entry name" value="DNA_polIII_delta"/>
</dbReference>
<evidence type="ECO:0000259" key="9">
    <source>
        <dbReference type="Pfam" id="PF06144"/>
    </source>
</evidence>
<keyword evidence="6" id="KW-0239">DNA-directed DNA polymerase</keyword>
<dbReference type="Proteomes" id="UP000036780">
    <property type="component" value="Unassembled WGS sequence"/>
</dbReference>
<dbReference type="Gene3D" id="3.40.50.300">
    <property type="entry name" value="P-loop containing nucleotide triphosphate hydrolases"/>
    <property type="match status" value="1"/>
</dbReference>
<sequence length="351" mass="40637">MDYIEVVKQLNKKQVAPIYLVYGNESFFIQQLKNKIEQVTIDGNKDNLNVYDLEETPIEDVIADVETFPFFGDRKLIIANNASFLKAKPEKNAVDHQLEVLENYLTNPVDYSILLVVAPYEKLDERKKITKQLKKHAIVADCREVKEYELRKWMEQLTEQLKIHVTDEVYDMLESEISTNLHLLESELHKFSLYVGENGQVTKEIADNLMSRTATSSSLRLADAVMNRNLHQAIEIFRDLEKQKEEPIALVGLLAFQFRTLLRVKLLKQKGYTQGQMVKQLGAHPYVIKLALKREGQFSVETLQYFMNQLTEADSVMKQGGMEKDLAFEMLLYQLVQGNNAVRPIKEQKYI</sequence>
<dbReference type="Pfam" id="PF06144">
    <property type="entry name" value="DNA_pol3_delta"/>
    <property type="match status" value="1"/>
</dbReference>
<comment type="caution">
    <text evidence="11">The sequence shown here is derived from an EMBL/GenBank/DDBJ whole genome shotgun (WGS) entry which is preliminary data.</text>
</comment>
<evidence type="ECO:0000313" key="11">
    <source>
        <dbReference type="EMBL" id="KNE20547.1"/>
    </source>
</evidence>
<dbReference type="InterPro" id="IPR008921">
    <property type="entry name" value="DNA_pol3_clamp-load_cplx_C"/>
</dbReference>
<dbReference type="OrthoDB" id="9775929at2"/>
<dbReference type="GO" id="GO:0006261">
    <property type="term" value="P:DNA-templated DNA replication"/>
    <property type="evidence" value="ECO:0007669"/>
    <property type="project" value="TreeGrafter"/>
</dbReference>